<dbReference type="NCBIfam" id="NF009118">
    <property type="entry name" value="PRK12469.1"/>
    <property type="match status" value="1"/>
</dbReference>
<dbReference type="InterPro" id="IPR007046">
    <property type="entry name" value="RNA_pol_sigma_54_core-bd"/>
</dbReference>
<keyword evidence="2" id="KW-0240">DNA-directed RNA polymerase</keyword>
<feature type="domain" description="RNA polymerase sigma factor 54 DNA-binding" evidence="9">
    <location>
        <begin position="305"/>
        <end position="463"/>
    </location>
</feature>
<keyword evidence="7" id="KW-0238">DNA-binding</keyword>
<dbReference type="AlphaFoldDB" id="A0A1M6R5D4"/>
<proteinExistence type="inferred from homology"/>
<evidence type="ECO:0000256" key="5">
    <source>
        <dbReference type="ARBA" id="ARBA00023015"/>
    </source>
</evidence>
<accession>A0A1M6R5D4</accession>
<keyword evidence="6" id="KW-0731">Sigma factor</keyword>
<dbReference type="GO" id="GO:0001216">
    <property type="term" value="F:DNA-binding transcription activator activity"/>
    <property type="evidence" value="ECO:0007669"/>
    <property type="project" value="InterPro"/>
</dbReference>
<protein>
    <submittedName>
        <fullName evidence="11">RNA polymerase, sigma 54 subunit, RpoN/SigL</fullName>
    </submittedName>
</protein>
<dbReference type="GO" id="GO:0016987">
    <property type="term" value="F:sigma factor activity"/>
    <property type="evidence" value="ECO:0007669"/>
    <property type="project" value="UniProtKB-KW"/>
</dbReference>
<dbReference type="PROSITE" id="PS00717">
    <property type="entry name" value="SIGMA54_1"/>
    <property type="match status" value="1"/>
</dbReference>
<dbReference type="InterPro" id="IPR038709">
    <property type="entry name" value="RpoN_core-bd_sf"/>
</dbReference>
<dbReference type="Gene3D" id="1.10.260.40">
    <property type="entry name" value="lambda repressor-like DNA-binding domains"/>
    <property type="match status" value="1"/>
</dbReference>
<dbReference type="STRING" id="1121301.SAMN02745912_02843"/>
<dbReference type="GO" id="GO:0006352">
    <property type="term" value="P:DNA-templated transcription initiation"/>
    <property type="evidence" value="ECO:0007669"/>
    <property type="project" value="InterPro"/>
</dbReference>
<evidence type="ECO:0000313" key="11">
    <source>
        <dbReference type="EMBL" id="SHK27695.1"/>
    </source>
</evidence>
<sequence length="464" mass="54000">MRLSYNLNLQQTQKLVMTPELKQAIEILQYNSVELESFIQQELINNPVLEPEQVKVEVENEPKKEAKEYDDIIDIKKLFSDYDGYKNKNRIRNYEEKEETTFENYLSTETTLIDHLLFQLQFTLLKGKEKIVGKYIVENIDENGYLHISNEEICNRFKIEERDVENIINIIQTFDPIGVGARNLRECLLIQLRQNNIEDEIIYQIVANHLNDIADNKINNIAKQLNTSVERVQEVGDFIKTLEPKPGRIFSSSRDVRYVTPDVTVEKVNNEYIVLVKDTTAPRLTINHYYRNLLLNKEMEDNTSSYINKKLNSALKLIRCIQQRRNTIYKVVKAIVNYQIDFFEKGVIHLKPLTLKEIADEIGVHESTVSRAINGKYMQCPRGIYELKYFFQSGVSSAYGEGISAESIKSIIKDLIQKENPKKPLSDQVISNELNKLGVKISRRTVAKYRDELNIASSSKRKRY</sequence>
<reference evidence="11 12" key="1">
    <citation type="submission" date="2016-11" db="EMBL/GenBank/DDBJ databases">
        <authorList>
            <person name="Jaros S."/>
            <person name="Januszkiewicz K."/>
            <person name="Wedrychowicz H."/>
        </authorList>
    </citation>
    <scope>NUCLEOTIDE SEQUENCE [LARGE SCALE GENOMIC DNA]</scope>
    <source>
        <strain evidence="11 12">DSM 15212</strain>
    </source>
</reference>
<dbReference type="GO" id="GO:0000428">
    <property type="term" value="C:DNA-directed RNA polymerase complex"/>
    <property type="evidence" value="ECO:0007669"/>
    <property type="project" value="UniProtKB-KW"/>
</dbReference>
<evidence type="ECO:0000256" key="8">
    <source>
        <dbReference type="ARBA" id="ARBA00023163"/>
    </source>
</evidence>
<dbReference type="InterPro" id="IPR010982">
    <property type="entry name" value="Lambda_DNA-bd_dom_sf"/>
</dbReference>
<evidence type="ECO:0000256" key="2">
    <source>
        <dbReference type="ARBA" id="ARBA00022478"/>
    </source>
</evidence>
<evidence type="ECO:0000256" key="3">
    <source>
        <dbReference type="ARBA" id="ARBA00022679"/>
    </source>
</evidence>
<evidence type="ECO:0000313" key="12">
    <source>
        <dbReference type="Proteomes" id="UP000184465"/>
    </source>
</evidence>
<keyword evidence="4" id="KW-0548">Nucleotidyltransferase</keyword>
<dbReference type="PANTHER" id="PTHR32248">
    <property type="entry name" value="RNA POLYMERASE SIGMA-54 FACTOR"/>
    <property type="match status" value="1"/>
</dbReference>
<evidence type="ECO:0000259" key="10">
    <source>
        <dbReference type="Pfam" id="PF04963"/>
    </source>
</evidence>
<dbReference type="Proteomes" id="UP000184465">
    <property type="component" value="Unassembled WGS sequence"/>
</dbReference>
<evidence type="ECO:0000256" key="7">
    <source>
        <dbReference type="ARBA" id="ARBA00023125"/>
    </source>
</evidence>
<keyword evidence="5" id="KW-0805">Transcription regulation</keyword>
<dbReference type="Gene3D" id="1.10.10.1330">
    <property type="entry name" value="RNA polymerase sigma-54 factor, core-binding domain"/>
    <property type="match status" value="1"/>
</dbReference>
<dbReference type="GO" id="GO:0003677">
    <property type="term" value="F:DNA binding"/>
    <property type="evidence" value="ECO:0007669"/>
    <property type="project" value="UniProtKB-KW"/>
</dbReference>
<feature type="domain" description="RNA polymerase sigma factor 54 core-binding" evidence="10">
    <location>
        <begin position="102"/>
        <end position="290"/>
    </location>
</feature>
<evidence type="ECO:0000256" key="6">
    <source>
        <dbReference type="ARBA" id="ARBA00023082"/>
    </source>
</evidence>
<dbReference type="OrthoDB" id="9814402at2"/>
<gene>
    <name evidence="11" type="ORF">SAMN02745912_02843</name>
</gene>
<comment type="similarity">
    <text evidence="1">Belongs to the sigma-54 factor family.</text>
</comment>
<dbReference type="PIRSF" id="PIRSF000774">
    <property type="entry name" value="RpoN"/>
    <property type="match status" value="1"/>
</dbReference>
<keyword evidence="8" id="KW-0804">Transcription</keyword>
<dbReference type="PRINTS" id="PR00045">
    <property type="entry name" value="SIGMA54FCT"/>
</dbReference>
<dbReference type="GO" id="GO:0016779">
    <property type="term" value="F:nucleotidyltransferase activity"/>
    <property type="evidence" value="ECO:0007669"/>
    <property type="project" value="UniProtKB-KW"/>
</dbReference>
<dbReference type="Pfam" id="PF00309">
    <property type="entry name" value="Sigma54_AID"/>
    <property type="match status" value="1"/>
</dbReference>
<organism evidence="11 12">
    <name type="scientific">Paramaledivibacter caminithermalis (strain DSM 15212 / CIP 107654 / DViRD3)</name>
    <name type="common">Clostridium caminithermale</name>
    <dbReference type="NCBI Taxonomy" id="1121301"/>
    <lineage>
        <taxon>Bacteria</taxon>
        <taxon>Bacillati</taxon>
        <taxon>Bacillota</taxon>
        <taxon>Clostridia</taxon>
        <taxon>Peptostreptococcales</taxon>
        <taxon>Caminicellaceae</taxon>
        <taxon>Paramaledivibacter</taxon>
    </lineage>
</organism>
<evidence type="ECO:0000256" key="4">
    <source>
        <dbReference type="ARBA" id="ARBA00022695"/>
    </source>
</evidence>
<dbReference type="PROSITE" id="PS00718">
    <property type="entry name" value="SIGMA54_2"/>
    <property type="match status" value="1"/>
</dbReference>
<keyword evidence="12" id="KW-1185">Reference proteome</keyword>
<evidence type="ECO:0000256" key="1">
    <source>
        <dbReference type="ARBA" id="ARBA00008798"/>
    </source>
</evidence>
<dbReference type="Gene3D" id="1.10.10.60">
    <property type="entry name" value="Homeodomain-like"/>
    <property type="match status" value="1"/>
</dbReference>
<name>A0A1M6R5D4_PARC5</name>
<dbReference type="InterPro" id="IPR000394">
    <property type="entry name" value="RNA_pol_sigma_54"/>
</dbReference>
<keyword evidence="3" id="KW-0808">Transferase</keyword>
<dbReference type="PROSITE" id="PS50044">
    <property type="entry name" value="SIGMA54_3"/>
    <property type="match status" value="1"/>
</dbReference>
<dbReference type="EMBL" id="FRAG01000042">
    <property type="protein sequence ID" value="SHK27695.1"/>
    <property type="molecule type" value="Genomic_DNA"/>
</dbReference>
<dbReference type="InterPro" id="IPR007634">
    <property type="entry name" value="RNA_pol_sigma_54_DNA-bd"/>
</dbReference>
<dbReference type="Pfam" id="PF04552">
    <property type="entry name" value="Sigma54_DBD"/>
    <property type="match status" value="1"/>
</dbReference>
<dbReference type="Pfam" id="PF04963">
    <property type="entry name" value="Sigma54_CBD"/>
    <property type="match status" value="1"/>
</dbReference>
<evidence type="ECO:0000259" key="9">
    <source>
        <dbReference type="Pfam" id="PF04552"/>
    </source>
</evidence>
<dbReference type="PANTHER" id="PTHR32248:SF4">
    <property type="entry name" value="RNA POLYMERASE SIGMA-54 FACTOR"/>
    <property type="match status" value="1"/>
</dbReference>
<dbReference type="RefSeq" id="WP_073151400.1">
    <property type="nucleotide sequence ID" value="NZ_FRAG01000042.1"/>
</dbReference>
<dbReference type="NCBIfam" id="TIGR02395">
    <property type="entry name" value="rpoN_sigma"/>
    <property type="match status" value="1"/>
</dbReference>